<dbReference type="KEGG" id="gms:SOIL9_78050"/>
<sequence length="145" mass="15217">MTVLLIATVALLALAPGISHSLTLSWARNGEAITNVVTVTANGETNLDLTVPANTTDLRADIDLDADKIQSLYILSDQNVTIETNSGTSPGNTLTIGANKPYVWYLGCGLANPITTDVAASIYVTNPSTTLAANVQIRVLQDMTS</sequence>
<feature type="chain" id="PRO_5027086588" evidence="1">
    <location>
        <begin position="22"/>
        <end position="145"/>
    </location>
</feature>
<evidence type="ECO:0000313" key="2">
    <source>
        <dbReference type="EMBL" id="VTS01571.1"/>
    </source>
</evidence>
<dbReference type="Proteomes" id="UP000464178">
    <property type="component" value="Chromosome"/>
</dbReference>
<name>A0A6P2DJH2_9BACT</name>
<reference evidence="2 3" key="1">
    <citation type="submission" date="2019-05" db="EMBL/GenBank/DDBJ databases">
        <authorList>
            <consortium name="Science for Life Laboratories"/>
        </authorList>
    </citation>
    <scope>NUCLEOTIDE SEQUENCE [LARGE SCALE GENOMIC DNA]</scope>
    <source>
        <strain evidence="2">Soil9</strain>
    </source>
</reference>
<evidence type="ECO:0000313" key="3">
    <source>
        <dbReference type="Proteomes" id="UP000464178"/>
    </source>
</evidence>
<evidence type="ECO:0000256" key="1">
    <source>
        <dbReference type="SAM" id="SignalP"/>
    </source>
</evidence>
<feature type="signal peptide" evidence="1">
    <location>
        <begin position="1"/>
        <end position="21"/>
    </location>
</feature>
<keyword evidence="1" id="KW-0732">Signal</keyword>
<proteinExistence type="predicted"/>
<organism evidence="2 3">
    <name type="scientific">Gemmata massiliana</name>
    <dbReference type="NCBI Taxonomy" id="1210884"/>
    <lineage>
        <taxon>Bacteria</taxon>
        <taxon>Pseudomonadati</taxon>
        <taxon>Planctomycetota</taxon>
        <taxon>Planctomycetia</taxon>
        <taxon>Gemmatales</taxon>
        <taxon>Gemmataceae</taxon>
        <taxon>Gemmata</taxon>
    </lineage>
</organism>
<keyword evidence="3" id="KW-1185">Reference proteome</keyword>
<protein>
    <submittedName>
        <fullName evidence="2">Uncharacterized protein</fullName>
    </submittedName>
</protein>
<dbReference type="AlphaFoldDB" id="A0A6P2DJH2"/>
<accession>A0A6P2DJH2</accession>
<dbReference type="RefSeq" id="WP_162672490.1">
    <property type="nucleotide sequence ID" value="NZ_LR593886.1"/>
</dbReference>
<gene>
    <name evidence="2" type="ORF">SOIL9_78050</name>
</gene>
<dbReference type="EMBL" id="LR593886">
    <property type="protein sequence ID" value="VTS01571.1"/>
    <property type="molecule type" value="Genomic_DNA"/>
</dbReference>